<evidence type="ECO:0000313" key="4">
    <source>
        <dbReference type="Proteomes" id="UP000298138"/>
    </source>
</evidence>
<dbReference type="InterPro" id="IPR013785">
    <property type="entry name" value="Aldolase_TIM"/>
</dbReference>
<dbReference type="AlphaFoldDB" id="A0A4S2MTV9"/>
<evidence type="ECO:0000313" key="3">
    <source>
        <dbReference type="EMBL" id="TGZ79940.1"/>
    </source>
</evidence>
<keyword evidence="2" id="KW-0704">Schiff base</keyword>
<dbReference type="STRING" id="341454.A0A4S2MTV9"/>
<keyword evidence="4" id="KW-1185">Reference proteome</keyword>
<reference evidence="3 4" key="1">
    <citation type="submission" date="2019-04" db="EMBL/GenBank/DDBJ databases">
        <title>Comparative genomics and transcriptomics to analyze fruiting body development in filamentous ascomycetes.</title>
        <authorList>
            <consortium name="DOE Joint Genome Institute"/>
            <person name="Lutkenhaus R."/>
            <person name="Traeger S."/>
            <person name="Breuer J."/>
            <person name="Kuo A."/>
            <person name="Lipzen A."/>
            <person name="Pangilinan J."/>
            <person name="Dilworth D."/>
            <person name="Sandor L."/>
            <person name="Poggeler S."/>
            <person name="Barry K."/>
            <person name="Grigoriev I.V."/>
            <person name="Nowrousian M."/>
        </authorList>
    </citation>
    <scope>NUCLEOTIDE SEQUENCE [LARGE SCALE GENOMIC DNA]</scope>
    <source>
        <strain evidence="3 4">CBS 389.68</strain>
    </source>
</reference>
<keyword evidence="1" id="KW-0456">Lyase</keyword>
<dbReference type="SUPFAM" id="SSF51569">
    <property type="entry name" value="Aldolase"/>
    <property type="match status" value="1"/>
</dbReference>
<dbReference type="PANTHER" id="PTHR12128">
    <property type="entry name" value="DIHYDRODIPICOLINATE SYNTHASE"/>
    <property type="match status" value="1"/>
</dbReference>
<dbReference type="Pfam" id="PF00701">
    <property type="entry name" value="DHDPS"/>
    <property type="match status" value="1"/>
</dbReference>
<dbReference type="SMART" id="SM01130">
    <property type="entry name" value="DHDPS"/>
    <property type="match status" value="1"/>
</dbReference>
<dbReference type="GO" id="GO:0008840">
    <property type="term" value="F:4-hydroxy-tetrahydrodipicolinate synthase activity"/>
    <property type="evidence" value="ECO:0007669"/>
    <property type="project" value="TreeGrafter"/>
</dbReference>
<dbReference type="PRINTS" id="PR00146">
    <property type="entry name" value="DHPICSNTHASE"/>
</dbReference>
<dbReference type="Gene3D" id="3.20.20.70">
    <property type="entry name" value="Aldolase class I"/>
    <property type="match status" value="1"/>
</dbReference>
<evidence type="ECO:0000256" key="2">
    <source>
        <dbReference type="ARBA" id="ARBA00023270"/>
    </source>
</evidence>
<dbReference type="Proteomes" id="UP000298138">
    <property type="component" value="Unassembled WGS sequence"/>
</dbReference>
<dbReference type="OrthoDB" id="191315at2759"/>
<evidence type="ECO:0000256" key="1">
    <source>
        <dbReference type="ARBA" id="ARBA00023239"/>
    </source>
</evidence>
<dbReference type="CDD" id="cd00408">
    <property type="entry name" value="DHDPS-like"/>
    <property type="match status" value="1"/>
</dbReference>
<dbReference type="PROSITE" id="PS00665">
    <property type="entry name" value="DHDPS_1"/>
    <property type="match status" value="1"/>
</dbReference>
<dbReference type="InterPro" id="IPR002220">
    <property type="entry name" value="DapA-like"/>
</dbReference>
<proteinExistence type="predicted"/>
<dbReference type="InterPro" id="IPR020624">
    <property type="entry name" value="Schiff_base-form_aldolases_CS"/>
</dbReference>
<dbReference type="EMBL" id="ML220128">
    <property type="protein sequence ID" value="TGZ79940.1"/>
    <property type="molecule type" value="Genomic_DNA"/>
</dbReference>
<gene>
    <name evidence="3" type="ORF">EX30DRAFT_332856</name>
</gene>
<accession>A0A4S2MTV9</accession>
<dbReference type="PANTHER" id="PTHR12128:SF68">
    <property type="entry name" value="DIHYDRODIPICOLINATE SYNTHETASE"/>
    <property type="match status" value="1"/>
</dbReference>
<sequence length="341" mass="36524">MTTPQSALPPPPGIYVPIPTFFTPTSTLDLSTQLTYSLHLLSHGITGLVLLGSTGEAVHLTRTERIQLITYIRRGLDTAGYHATPLIVGTASGSVEETLQQLHDAKEAGAGWGMCLMMGYFAGSVGAEGVGGVGGWWREVAEKAEIPILLYHYPAVSNNLKLPASIFESLGTHDNIVGAKFSHADIAAHSAVTLSPHLDPSNFRVYTGLGQQLLSVLLVGGAGAIDGLAAVCPKEVVALYELGMRFLGGRGSEEERRRVLEMARRLQWCVARAEELVVTWGAVGVKEALRRRGFGTGGVRRPLVAWGEMEGRTEGWGEWEGRLRAVEGVGEEVGAFLKGLE</sequence>
<dbReference type="InParanoid" id="A0A4S2MTV9"/>
<protein>
    <submittedName>
        <fullName evidence="3">Aldolase</fullName>
    </submittedName>
</protein>
<organism evidence="3 4">
    <name type="scientific">Ascodesmis nigricans</name>
    <dbReference type="NCBI Taxonomy" id="341454"/>
    <lineage>
        <taxon>Eukaryota</taxon>
        <taxon>Fungi</taxon>
        <taxon>Dikarya</taxon>
        <taxon>Ascomycota</taxon>
        <taxon>Pezizomycotina</taxon>
        <taxon>Pezizomycetes</taxon>
        <taxon>Pezizales</taxon>
        <taxon>Ascodesmidaceae</taxon>
        <taxon>Ascodesmis</taxon>
    </lineage>
</organism>
<name>A0A4S2MTV9_9PEZI</name>